<dbReference type="Pfam" id="PF01048">
    <property type="entry name" value="PNP_UDP_1"/>
    <property type="match status" value="1"/>
</dbReference>
<sequence>MSSYSPYPNDAYAVGWISALPIKFAAAKGMLDEEHGDPKTPKQKADRNTYALGRIGKHKVVIACLPMRGYGSSSAAAVAREMLSTFPNIKIGVLVGIGAGIPDYDGDEEQDIRLGDVVISSDSETGGVVAYDSGKRLHDGTFKVAYPLDQPPVSLRTALSALYADHEMRGNRIPQYLQAMLAKHQHMEHRYKYPGQLKDVLFRADYQHQGGKSCAKCDPRKAAKREPDIRADANPVIHHGVIATGSSVVKYAPFRDEIRRKHRAICFEMEAAGLMNNFPCLVIRGISDYADSHKNDDWH</sequence>
<gene>
    <name evidence="2" type="ORF">H2201_005879</name>
</gene>
<evidence type="ECO:0000313" key="2">
    <source>
        <dbReference type="EMBL" id="KAJ9663001.1"/>
    </source>
</evidence>
<dbReference type="SUPFAM" id="SSF53167">
    <property type="entry name" value="Purine and uridine phosphorylases"/>
    <property type="match status" value="1"/>
</dbReference>
<protein>
    <recommendedName>
        <fullName evidence="1">Nucleoside phosphorylase domain-containing protein</fullName>
    </recommendedName>
</protein>
<accession>A0ABQ9NPI4</accession>
<dbReference type="Proteomes" id="UP001172684">
    <property type="component" value="Unassembled WGS sequence"/>
</dbReference>
<evidence type="ECO:0000259" key="1">
    <source>
        <dbReference type="Pfam" id="PF01048"/>
    </source>
</evidence>
<dbReference type="EMBL" id="JAPDRL010000046">
    <property type="protein sequence ID" value="KAJ9663001.1"/>
    <property type="molecule type" value="Genomic_DNA"/>
</dbReference>
<dbReference type="PANTHER" id="PTHR46082:SF11">
    <property type="entry name" value="AAA+ ATPASE DOMAIN-CONTAINING PROTEIN-RELATED"/>
    <property type="match status" value="1"/>
</dbReference>
<dbReference type="InterPro" id="IPR053137">
    <property type="entry name" value="NLR-like"/>
</dbReference>
<proteinExistence type="predicted"/>
<feature type="domain" description="Nucleoside phosphorylase" evidence="1">
    <location>
        <begin position="39"/>
        <end position="296"/>
    </location>
</feature>
<dbReference type="InterPro" id="IPR000845">
    <property type="entry name" value="Nucleoside_phosphorylase_d"/>
</dbReference>
<name>A0ABQ9NPI4_9PEZI</name>
<dbReference type="Gene3D" id="3.40.50.1580">
    <property type="entry name" value="Nucleoside phosphorylase domain"/>
    <property type="match status" value="1"/>
</dbReference>
<dbReference type="InterPro" id="IPR035994">
    <property type="entry name" value="Nucleoside_phosphorylase_sf"/>
</dbReference>
<dbReference type="PANTHER" id="PTHR46082">
    <property type="entry name" value="ATP/GTP-BINDING PROTEIN-RELATED"/>
    <property type="match status" value="1"/>
</dbReference>
<organism evidence="2 3">
    <name type="scientific">Coniosporium apollinis</name>
    <dbReference type="NCBI Taxonomy" id="61459"/>
    <lineage>
        <taxon>Eukaryota</taxon>
        <taxon>Fungi</taxon>
        <taxon>Dikarya</taxon>
        <taxon>Ascomycota</taxon>
        <taxon>Pezizomycotina</taxon>
        <taxon>Dothideomycetes</taxon>
        <taxon>Dothideomycetes incertae sedis</taxon>
        <taxon>Coniosporium</taxon>
    </lineage>
</organism>
<comment type="caution">
    <text evidence="2">The sequence shown here is derived from an EMBL/GenBank/DDBJ whole genome shotgun (WGS) entry which is preliminary data.</text>
</comment>
<keyword evidence="3" id="KW-1185">Reference proteome</keyword>
<reference evidence="2" key="1">
    <citation type="submission" date="2022-10" db="EMBL/GenBank/DDBJ databases">
        <title>Culturing micro-colonial fungi from biological soil crusts in the Mojave desert and describing Neophaeococcomyces mojavensis, and introducing the new genera and species Taxawa tesnikishii.</title>
        <authorList>
            <person name="Kurbessoian T."/>
            <person name="Stajich J.E."/>
        </authorList>
    </citation>
    <scope>NUCLEOTIDE SEQUENCE</scope>
    <source>
        <strain evidence="2">TK_1</strain>
    </source>
</reference>
<evidence type="ECO:0000313" key="3">
    <source>
        <dbReference type="Proteomes" id="UP001172684"/>
    </source>
</evidence>